<reference evidence="1" key="1">
    <citation type="submission" date="2018-05" db="EMBL/GenBank/DDBJ databases">
        <authorList>
            <person name="Lanie J.A."/>
            <person name="Ng W.-L."/>
            <person name="Kazmierczak K.M."/>
            <person name="Andrzejewski T.M."/>
            <person name="Davidsen T.M."/>
            <person name="Wayne K.J."/>
            <person name="Tettelin H."/>
            <person name="Glass J.I."/>
            <person name="Rusch D."/>
            <person name="Podicherti R."/>
            <person name="Tsui H.-C.T."/>
            <person name="Winkler M.E."/>
        </authorList>
    </citation>
    <scope>NUCLEOTIDE SEQUENCE</scope>
</reference>
<name>A0A382I1N4_9ZZZZ</name>
<proteinExistence type="predicted"/>
<dbReference type="SUPFAM" id="SSF51735">
    <property type="entry name" value="NAD(P)-binding Rossmann-fold domains"/>
    <property type="match status" value="1"/>
</dbReference>
<dbReference type="Gene3D" id="3.40.50.720">
    <property type="entry name" value="NAD(P)-binding Rossmann-like Domain"/>
    <property type="match status" value="1"/>
</dbReference>
<protein>
    <recommendedName>
        <fullName evidence="2">3-oxoacyl-ACP reductase</fullName>
    </recommendedName>
</protein>
<dbReference type="EMBL" id="UINC01064500">
    <property type="protein sequence ID" value="SVB93229.1"/>
    <property type="molecule type" value="Genomic_DNA"/>
</dbReference>
<feature type="non-terminal residue" evidence="1">
    <location>
        <position position="34"/>
    </location>
</feature>
<gene>
    <name evidence="1" type="ORF">METZ01_LOCUS246083</name>
</gene>
<evidence type="ECO:0000313" key="1">
    <source>
        <dbReference type="EMBL" id="SVB93229.1"/>
    </source>
</evidence>
<dbReference type="InterPro" id="IPR036291">
    <property type="entry name" value="NAD(P)-bd_dom_sf"/>
</dbReference>
<accession>A0A382I1N4</accession>
<dbReference type="AlphaFoldDB" id="A0A382I1N4"/>
<evidence type="ECO:0008006" key="2">
    <source>
        <dbReference type="Google" id="ProtNLM"/>
    </source>
</evidence>
<sequence>MDLGLNGKRALVLGSSQGIGAEIARVLAREGCDV</sequence>
<organism evidence="1">
    <name type="scientific">marine metagenome</name>
    <dbReference type="NCBI Taxonomy" id="408172"/>
    <lineage>
        <taxon>unclassified sequences</taxon>
        <taxon>metagenomes</taxon>
        <taxon>ecological metagenomes</taxon>
    </lineage>
</organism>